<organism evidence="2 3">
    <name type="scientific">candidate division MSBL1 archaeon SCGC-AAA259E17</name>
    <dbReference type="NCBI Taxonomy" id="1698263"/>
    <lineage>
        <taxon>Archaea</taxon>
        <taxon>Methanobacteriati</taxon>
        <taxon>Methanobacteriota</taxon>
        <taxon>candidate division MSBL1</taxon>
    </lineage>
</organism>
<name>A0A133UDN8_9EURY</name>
<protein>
    <submittedName>
        <fullName evidence="2">Uncharacterized protein</fullName>
    </submittedName>
</protein>
<dbReference type="Proteomes" id="UP000070373">
    <property type="component" value="Unassembled WGS sequence"/>
</dbReference>
<comment type="caution">
    <text evidence="2">The sequence shown here is derived from an EMBL/GenBank/DDBJ whole genome shotgun (WGS) entry which is preliminary data.</text>
</comment>
<proteinExistence type="predicted"/>
<dbReference type="EMBL" id="LHXN01000063">
    <property type="protein sequence ID" value="KXA92284.1"/>
    <property type="molecule type" value="Genomic_DNA"/>
</dbReference>
<evidence type="ECO:0000313" key="2">
    <source>
        <dbReference type="EMBL" id="KXA92284.1"/>
    </source>
</evidence>
<evidence type="ECO:0000313" key="3">
    <source>
        <dbReference type="Proteomes" id="UP000070373"/>
    </source>
</evidence>
<feature type="region of interest" description="Disordered" evidence="1">
    <location>
        <begin position="84"/>
        <end position="121"/>
    </location>
</feature>
<evidence type="ECO:0000256" key="1">
    <source>
        <dbReference type="SAM" id="MobiDB-lite"/>
    </source>
</evidence>
<dbReference type="AlphaFoldDB" id="A0A133UDN8"/>
<keyword evidence="3" id="KW-1185">Reference proteome</keyword>
<gene>
    <name evidence="2" type="ORF">AKJ64_03545</name>
</gene>
<feature type="compositionally biased region" description="Basic and acidic residues" evidence="1">
    <location>
        <begin position="94"/>
        <end position="112"/>
    </location>
</feature>
<sequence length="142" mass="15664">MLQMNVGREGPNVSQYHGQSLRLCIFVSSTSTTSTSPLDRVAVGLKNRRWGVFFFFSLKGVFQTCRKLFCLPVLGLALTVVAKGSDGTGNWETGEARGEKRNSQRFPSEERGRRRQPGAGLSIPAAGRWALDANVERKMLSD</sequence>
<accession>A0A133UDN8</accession>
<reference evidence="2 3" key="1">
    <citation type="journal article" date="2016" name="Sci. Rep.">
        <title>Metabolic traits of an uncultured archaeal lineage -MSBL1- from brine pools of the Red Sea.</title>
        <authorList>
            <person name="Mwirichia R."/>
            <person name="Alam I."/>
            <person name="Rashid M."/>
            <person name="Vinu M."/>
            <person name="Ba-Alawi W."/>
            <person name="Anthony Kamau A."/>
            <person name="Kamanda Ngugi D."/>
            <person name="Goker M."/>
            <person name="Klenk H.P."/>
            <person name="Bajic V."/>
            <person name="Stingl U."/>
        </authorList>
    </citation>
    <scope>NUCLEOTIDE SEQUENCE [LARGE SCALE GENOMIC DNA]</scope>
    <source>
        <strain evidence="2">SCGC-AAA259E17</strain>
    </source>
</reference>